<organism evidence="4 5">
    <name type="scientific">Brevundimonas variabilis</name>
    <dbReference type="NCBI Taxonomy" id="74312"/>
    <lineage>
        <taxon>Bacteria</taxon>
        <taxon>Pseudomonadati</taxon>
        <taxon>Pseudomonadota</taxon>
        <taxon>Alphaproteobacteria</taxon>
        <taxon>Caulobacterales</taxon>
        <taxon>Caulobacteraceae</taxon>
        <taxon>Brevundimonas</taxon>
    </lineage>
</organism>
<keyword evidence="1" id="KW-1133">Transmembrane helix</keyword>
<proteinExistence type="predicted"/>
<gene>
    <name evidence="4" type="ORF">GGR13_000091</name>
</gene>
<feature type="transmembrane region" description="Helical" evidence="1">
    <location>
        <begin position="177"/>
        <end position="194"/>
    </location>
</feature>
<evidence type="ECO:0000259" key="3">
    <source>
        <dbReference type="Pfam" id="PF18203"/>
    </source>
</evidence>
<reference evidence="4 5" key="1">
    <citation type="submission" date="2020-08" db="EMBL/GenBank/DDBJ databases">
        <title>Genomic Encyclopedia of Type Strains, Phase IV (KMG-IV): sequencing the most valuable type-strain genomes for metagenomic binning, comparative biology and taxonomic classification.</title>
        <authorList>
            <person name="Goeker M."/>
        </authorList>
    </citation>
    <scope>NUCLEOTIDE SEQUENCE [LARGE SCALE GENOMIC DNA]</scope>
    <source>
        <strain evidence="4 5">DSM 4737</strain>
    </source>
</reference>
<feature type="chain" id="PRO_5030825716" description="IPTL-CTERM protein sorting domain-containing protein" evidence="2">
    <location>
        <begin position="29"/>
        <end position="201"/>
    </location>
</feature>
<dbReference type="AlphaFoldDB" id="A0A7W9CF68"/>
<keyword evidence="1" id="KW-0472">Membrane</keyword>
<dbReference type="NCBIfam" id="TIGR04174">
    <property type="entry name" value="IPTL_CTERM"/>
    <property type="match status" value="1"/>
</dbReference>
<dbReference type="RefSeq" id="WP_183211502.1">
    <property type="nucleotide sequence ID" value="NZ_JACHOR010000001.1"/>
</dbReference>
<dbReference type="Proteomes" id="UP000545037">
    <property type="component" value="Unassembled WGS sequence"/>
</dbReference>
<evidence type="ECO:0000256" key="2">
    <source>
        <dbReference type="SAM" id="SignalP"/>
    </source>
</evidence>
<accession>A0A7W9CF68</accession>
<feature type="domain" description="IPTL-CTERM protein sorting" evidence="3">
    <location>
        <begin position="169"/>
        <end position="196"/>
    </location>
</feature>
<evidence type="ECO:0000313" key="5">
    <source>
        <dbReference type="Proteomes" id="UP000545037"/>
    </source>
</evidence>
<dbReference type="EMBL" id="JACHOR010000001">
    <property type="protein sequence ID" value="MBB5744519.1"/>
    <property type="molecule type" value="Genomic_DNA"/>
</dbReference>
<keyword evidence="1" id="KW-0812">Transmembrane</keyword>
<name>A0A7W9CF68_9CAUL</name>
<keyword evidence="5" id="KW-1185">Reference proteome</keyword>
<comment type="caution">
    <text evidence="4">The sequence shown here is derived from an EMBL/GenBank/DDBJ whole genome shotgun (WGS) entry which is preliminary data.</text>
</comment>
<sequence length="201" mass="20429">MSRRFRVNAGIILVALCVGLGLATTASAQTISQTVGTDTFNPVFGGQSFTATLTGTVTQIAVRPTSDVATTLSVYDGTGTGAAGGAGVPVSSQAVNLVTTLSPDFQIITLDTPLPVTAGQTYSFAVNTGSLAASQAADPYPDGVLFSNGTTTIPAADAVFQIYEVVTPTAVPTLSEWAMILFGLVLAGSAALLIRRRQVVA</sequence>
<dbReference type="InterPro" id="IPR026442">
    <property type="entry name" value="IPTL_CTERM"/>
</dbReference>
<evidence type="ECO:0000256" key="1">
    <source>
        <dbReference type="SAM" id="Phobius"/>
    </source>
</evidence>
<keyword evidence="2" id="KW-0732">Signal</keyword>
<dbReference type="Pfam" id="PF18203">
    <property type="entry name" value="IPTL-CTERM"/>
    <property type="match status" value="1"/>
</dbReference>
<feature type="signal peptide" evidence="2">
    <location>
        <begin position="1"/>
        <end position="28"/>
    </location>
</feature>
<protein>
    <recommendedName>
        <fullName evidence="3">IPTL-CTERM protein sorting domain-containing protein</fullName>
    </recommendedName>
</protein>
<evidence type="ECO:0000313" key="4">
    <source>
        <dbReference type="EMBL" id="MBB5744519.1"/>
    </source>
</evidence>